<dbReference type="InterPro" id="IPR036097">
    <property type="entry name" value="HisK_dim/P_sf"/>
</dbReference>
<evidence type="ECO:0000256" key="1">
    <source>
        <dbReference type="ARBA" id="ARBA00000085"/>
    </source>
</evidence>
<evidence type="ECO:0000256" key="4">
    <source>
        <dbReference type="ARBA" id="ARBA00017234"/>
    </source>
</evidence>
<evidence type="ECO:0000256" key="10">
    <source>
        <dbReference type="ARBA" id="ARBA00022741"/>
    </source>
</evidence>
<evidence type="ECO:0000256" key="8">
    <source>
        <dbReference type="ARBA" id="ARBA00022679"/>
    </source>
</evidence>
<evidence type="ECO:0000313" key="19">
    <source>
        <dbReference type="Proteomes" id="UP000286908"/>
    </source>
</evidence>
<dbReference type="NCBIfam" id="NF007664">
    <property type="entry name" value="PRK10337.1"/>
    <property type="match status" value="1"/>
</dbReference>
<dbReference type="OrthoDB" id="9809766at2"/>
<dbReference type="Proteomes" id="UP000286908">
    <property type="component" value="Unassembled WGS sequence"/>
</dbReference>
<evidence type="ECO:0000256" key="14">
    <source>
        <dbReference type="ARBA" id="ARBA00023012"/>
    </source>
</evidence>
<dbReference type="SUPFAM" id="SSF47384">
    <property type="entry name" value="Homodimeric domain of signal transducing histidine kinase"/>
    <property type="match status" value="1"/>
</dbReference>
<evidence type="ECO:0000259" key="17">
    <source>
        <dbReference type="PROSITE" id="PS50109"/>
    </source>
</evidence>
<evidence type="ECO:0000256" key="7">
    <source>
        <dbReference type="ARBA" id="ARBA00022553"/>
    </source>
</evidence>
<dbReference type="FunFam" id="1.10.287.130:FF:000035">
    <property type="entry name" value="Two-component sensor histidine kinase"/>
    <property type="match status" value="1"/>
</dbReference>
<dbReference type="SMART" id="SM00388">
    <property type="entry name" value="HisKA"/>
    <property type="match status" value="1"/>
</dbReference>
<evidence type="ECO:0000313" key="18">
    <source>
        <dbReference type="EMBL" id="RUT65697.1"/>
    </source>
</evidence>
<evidence type="ECO:0000256" key="13">
    <source>
        <dbReference type="ARBA" id="ARBA00022989"/>
    </source>
</evidence>
<dbReference type="SMART" id="SM00387">
    <property type="entry name" value="HATPase_c"/>
    <property type="match status" value="1"/>
</dbReference>
<evidence type="ECO:0000256" key="16">
    <source>
        <dbReference type="SAM" id="Phobius"/>
    </source>
</evidence>
<dbReference type="Pfam" id="PF00512">
    <property type="entry name" value="HisKA"/>
    <property type="match status" value="1"/>
</dbReference>
<dbReference type="InterPro" id="IPR005467">
    <property type="entry name" value="His_kinase_dom"/>
</dbReference>
<keyword evidence="8" id="KW-0808">Transferase</keyword>
<gene>
    <name evidence="18" type="ORF">CKG00_04225</name>
</gene>
<evidence type="ECO:0000256" key="5">
    <source>
        <dbReference type="ARBA" id="ARBA00022475"/>
    </source>
</evidence>
<dbReference type="InterPro" id="IPR050428">
    <property type="entry name" value="TCS_sensor_his_kinase"/>
</dbReference>
<dbReference type="InterPro" id="IPR003594">
    <property type="entry name" value="HATPase_dom"/>
</dbReference>
<comment type="caution">
    <text evidence="18">The sequence shown here is derived from an EMBL/GenBank/DDBJ whole genome shotgun (WGS) entry which is preliminary data.</text>
</comment>
<keyword evidence="7" id="KW-0597">Phosphoprotein</keyword>
<dbReference type="InterPro" id="IPR003661">
    <property type="entry name" value="HisK_dim/P_dom"/>
</dbReference>
<keyword evidence="6" id="KW-0997">Cell inner membrane</keyword>
<protein>
    <recommendedName>
        <fullName evidence="4">Sensor protein QseC</fullName>
        <ecNumber evidence="3">2.7.13.3</ecNumber>
    </recommendedName>
</protein>
<accession>A0A433ZUA7</accession>
<evidence type="ECO:0000256" key="3">
    <source>
        <dbReference type="ARBA" id="ARBA00012438"/>
    </source>
</evidence>
<dbReference type="PRINTS" id="PR00344">
    <property type="entry name" value="BCTRLSENSOR"/>
</dbReference>
<dbReference type="InterPro" id="IPR004358">
    <property type="entry name" value="Sig_transdc_His_kin-like_C"/>
</dbReference>
<comment type="subcellular location">
    <subcellularLocation>
        <location evidence="2">Cell inner membrane</location>
        <topology evidence="2">Multi-pass membrane protein</topology>
    </subcellularLocation>
</comment>
<dbReference type="AlphaFoldDB" id="A0A433ZUA7"/>
<dbReference type="PANTHER" id="PTHR45436:SF14">
    <property type="entry name" value="SENSOR PROTEIN QSEC"/>
    <property type="match status" value="1"/>
</dbReference>
<keyword evidence="5" id="KW-1003">Cell membrane</keyword>
<dbReference type="PANTHER" id="PTHR45436">
    <property type="entry name" value="SENSOR HISTIDINE KINASE YKOH"/>
    <property type="match status" value="1"/>
</dbReference>
<evidence type="ECO:0000256" key="9">
    <source>
        <dbReference type="ARBA" id="ARBA00022692"/>
    </source>
</evidence>
<organism evidence="18 19">
    <name type="scientific">Morganella morganii</name>
    <name type="common">Proteus morganii</name>
    <dbReference type="NCBI Taxonomy" id="582"/>
    <lineage>
        <taxon>Bacteria</taxon>
        <taxon>Pseudomonadati</taxon>
        <taxon>Pseudomonadota</taxon>
        <taxon>Gammaproteobacteria</taxon>
        <taxon>Enterobacterales</taxon>
        <taxon>Morganellaceae</taxon>
        <taxon>Morganella</taxon>
    </lineage>
</organism>
<keyword evidence="15 16" id="KW-0472">Membrane</keyword>
<feature type="domain" description="Histidine kinase" evidence="17">
    <location>
        <begin position="242"/>
        <end position="448"/>
    </location>
</feature>
<dbReference type="SUPFAM" id="SSF55874">
    <property type="entry name" value="ATPase domain of HSP90 chaperone/DNA topoisomerase II/histidine kinase"/>
    <property type="match status" value="1"/>
</dbReference>
<keyword evidence="12" id="KW-0067">ATP-binding</keyword>
<keyword evidence="10" id="KW-0547">Nucleotide-binding</keyword>
<dbReference type="GO" id="GO:0005886">
    <property type="term" value="C:plasma membrane"/>
    <property type="evidence" value="ECO:0007669"/>
    <property type="project" value="TreeGrafter"/>
</dbReference>
<dbReference type="InterPro" id="IPR036890">
    <property type="entry name" value="HATPase_C_sf"/>
</dbReference>
<keyword evidence="11 18" id="KW-0418">Kinase</keyword>
<dbReference type="EC" id="2.7.13.3" evidence="3"/>
<dbReference type="Gene3D" id="1.10.287.130">
    <property type="match status" value="1"/>
</dbReference>
<reference evidence="18 19" key="1">
    <citation type="submission" date="2017-08" db="EMBL/GenBank/DDBJ databases">
        <title>Draft genome sequence of pheromone producing symbiont Morganella morganii, of the female New Zealand grass grub Costelytra giveni.</title>
        <authorList>
            <person name="Laugraud A."/>
            <person name="Young S.D."/>
            <person name="Hurst M.H."/>
        </authorList>
    </citation>
    <scope>NUCLEOTIDE SEQUENCE [LARGE SCALE GENOMIC DNA]</scope>
    <source>
        <strain evidence="18 19">MMsCG</strain>
    </source>
</reference>
<proteinExistence type="predicted"/>
<dbReference type="GO" id="GO:0000155">
    <property type="term" value="F:phosphorelay sensor kinase activity"/>
    <property type="evidence" value="ECO:0007669"/>
    <property type="project" value="InterPro"/>
</dbReference>
<evidence type="ECO:0000256" key="11">
    <source>
        <dbReference type="ARBA" id="ARBA00022777"/>
    </source>
</evidence>
<dbReference type="CDD" id="cd00082">
    <property type="entry name" value="HisKA"/>
    <property type="match status" value="1"/>
</dbReference>
<name>A0A433ZUA7_MORMO</name>
<dbReference type="EMBL" id="NRQY01000001">
    <property type="protein sequence ID" value="RUT65697.1"/>
    <property type="molecule type" value="Genomic_DNA"/>
</dbReference>
<evidence type="ECO:0000256" key="6">
    <source>
        <dbReference type="ARBA" id="ARBA00022519"/>
    </source>
</evidence>
<dbReference type="Gene3D" id="1.20.5.1040">
    <property type="entry name" value="Sensor protein qsec"/>
    <property type="match status" value="2"/>
</dbReference>
<sequence>MKTYSLRLRLGGLLLLLTLLTWGVASVFAWIQTTKSINELFDTQQMAFAKRLSVLPSGLEFPPSAIQKTKKMLSGNRGKQDDDAFAFAIFTPQGERVLDDGENGRKIPFSDKKNGFRDGSLTDDSDRWRFVQLPSADGRYIIVTGQEWEYREDMGLTIITAQAVPWLVALPLMLLLFLWLLTRALTPLRLLARQLQRRNPAELTPLAPPVLPKEVSPMLDALNGLFLRIRDLRERESRFTSDAAHELRSPLAALKVQTEVMQIAGDDPATREHVTANLITGIDRATRLVDQLLTLSRLESQSRPQESTELRWSAIINDAVTQTAPDAAEHQVSVITDLSAPELSVRGEQLLLTVMLRNLLHNAIRYGKTGGTVRLTLTPQQLVIEDDGPGVSDEILARLGERFYRPPGQEKTGSGLGLSIVKRIAELHHMTIQFRRSPQGGFIAEISW</sequence>
<dbReference type="PROSITE" id="PS50109">
    <property type="entry name" value="HIS_KIN"/>
    <property type="match status" value="1"/>
</dbReference>
<dbReference type="Pfam" id="PF02518">
    <property type="entry name" value="HATPase_c"/>
    <property type="match status" value="1"/>
</dbReference>
<keyword evidence="13 16" id="KW-1133">Transmembrane helix</keyword>
<dbReference type="Gene3D" id="3.30.565.10">
    <property type="entry name" value="Histidine kinase-like ATPase, C-terminal domain"/>
    <property type="match status" value="1"/>
</dbReference>
<dbReference type="GO" id="GO:0005524">
    <property type="term" value="F:ATP binding"/>
    <property type="evidence" value="ECO:0007669"/>
    <property type="project" value="UniProtKB-KW"/>
</dbReference>
<evidence type="ECO:0000256" key="15">
    <source>
        <dbReference type="ARBA" id="ARBA00023136"/>
    </source>
</evidence>
<keyword evidence="14" id="KW-0902">Two-component regulatory system</keyword>
<keyword evidence="9 16" id="KW-0812">Transmembrane</keyword>
<dbReference type="InterPro" id="IPR059132">
    <property type="entry name" value="QseC"/>
</dbReference>
<evidence type="ECO:0000256" key="12">
    <source>
        <dbReference type="ARBA" id="ARBA00022840"/>
    </source>
</evidence>
<evidence type="ECO:0000256" key="2">
    <source>
        <dbReference type="ARBA" id="ARBA00004429"/>
    </source>
</evidence>
<comment type="catalytic activity">
    <reaction evidence="1">
        <text>ATP + protein L-histidine = ADP + protein N-phospho-L-histidine.</text>
        <dbReference type="EC" id="2.7.13.3"/>
    </reaction>
</comment>
<feature type="transmembrane region" description="Helical" evidence="16">
    <location>
        <begin position="163"/>
        <end position="181"/>
    </location>
</feature>